<dbReference type="Pfam" id="PF14417">
    <property type="entry name" value="MEDS"/>
    <property type="match status" value="1"/>
</dbReference>
<protein>
    <recommendedName>
        <fullName evidence="1">MEDS domain-containing protein</fullName>
    </recommendedName>
</protein>
<dbReference type="InterPro" id="IPR025847">
    <property type="entry name" value="MEDS_domain"/>
</dbReference>
<name>A0A6G8PTR6_9ACTN</name>
<evidence type="ECO:0000313" key="2">
    <source>
        <dbReference type="EMBL" id="QIN77356.1"/>
    </source>
</evidence>
<dbReference type="KEGG" id="rmar:GBA65_01205"/>
<gene>
    <name evidence="2" type="ORF">GBA65_01205</name>
</gene>
<dbReference type="AlphaFoldDB" id="A0A6G8PTR6"/>
<keyword evidence="3" id="KW-1185">Reference proteome</keyword>
<dbReference type="RefSeq" id="WP_166395032.1">
    <property type="nucleotide sequence ID" value="NZ_CP045121.1"/>
</dbReference>
<sequence length="203" mass="21672">MTEAIPFTQAQSISVGAHVCAMHEAPGAVLGVLASTFAAGLERGERCVLVAPESSASEVRRRLREEGVDVETVEGEALLFLTDRDPLLANGGTEFDPDHLLDAIKGLFTATVEAGYNGLRLSADVPWLTRDVPGGERAMEFESKADDLVNVPGVPLLAICQYRLADLDPEDSLAILERHPLTLVGGRVHQNESYARPDGSSPA</sequence>
<feature type="domain" description="MEDS" evidence="1">
    <location>
        <begin position="18"/>
        <end position="180"/>
    </location>
</feature>
<dbReference type="EMBL" id="CP045121">
    <property type="protein sequence ID" value="QIN77356.1"/>
    <property type="molecule type" value="Genomic_DNA"/>
</dbReference>
<dbReference type="Proteomes" id="UP000502706">
    <property type="component" value="Chromosome"/>
</dbReference>
<organism evidence="2 3">
    <name type="scientific">Rubrobacter marinus</name>
    <dbReference type="NCBI Taxonomy" id="2653852"/>
    <lineage>
        <taxon>Bacteria</taxon>
        <taxon>Bacillati</taxon>
        <taxon>Actinomycetota</taxon>
        <taxon>Rubrobacteria</taxon>
        <taxon>Rubrobacterales</taxon>
        <taxon>Rubrobacteraceae</taxon>
        <taxon>Rubrobacter</taxon>
    </lineage>
</organism>
<evidence type="ECO:0000259" key="1">
    <source>
        <dbReference type="Pfam" id="PF14417"/>
    </source>
</evidence>
<proteinExistence type="predicted"/>
<reference evidence="2 3" key="1">
    <citation type="submission" date="2019-10" db="EMBL/GenBank/DDBJ databases">
        <title>Rubrobacter sp nov SCSIO 52915 isolated from a deep-sea sediment in the South China Sea.</title>
        <authorList>
            <person name="Chen R.W."/>
        </authorList>
    </citation>
    <scope>NUCLEOTIDE SEQUENCE [LARGE SCALE GENOMIC DNA]</scope>
    <source>
        <strain evidence="2 3">SCSIO 52915</strain>
    </source>
</reference>
<evidence type="ECO:0000313" key="3">
    <source>
        <dbReference type="Proteomes" id="UP000502706"/>
    </source>
</evidence>
<accession>A0A6G8PTR6</accession>